<reference evidence="6 7" key="1">
    <citation type="submission" date="2010-05" db="EMBL/GenBank/DDBJ databases">
        <title>Complete sequence of Thermincola sp. JR.</title>
        <authorList>
            <consortium name="US DOE Joint Genome Institute"/>
            <person name="Lucas S."/>
            <person name="Copeland A."/>
            <person name="Lapidus A."/>
            <person name="Cheng J.-F."/>
            <person name="Bruce D."/>
            <person name="Goodwin L."/>
            <person name="Pitluck S."/>
            <person name="Chertkov O."/>
            <person name="Detter J.C."/>
            <person name="Han C."/>
            <person name="Tapia R."/>
            <person name="Land M."/>
            <person name="Hauser L."/>
            <person name="Kyrpides N."/>
            <person name="Mikhailova N."/>
            <person name="Hazen T.C."/>
            <person name="Woyke T."/>
        </authorList>
    </citation>
    <scope>NUCLEOTIDE SEQUENCE [LARGE SCALE GENOMIC DNA]</scope>
    <source>
        <strain evidence="6 7">JR</strain>
    </source>
</reference>
<evidence type="ECO:0000256" key="4">
    <source>
        <dbReference type="ARBA" id="ARBA00023118"/>
    </source>
</evidence>
<keyword evidence="3" id="KW-0694">RNA-binding</keyword>
<evidence type="ECO:0000256" key="3">
    <source>
        <dbReference type="ARBA" id="ARBA00022884"/>
    </source>
</evidence>
<proteinExistence type="inferred from homology"/>
<evidence type="ECO:0000313" key="7">
    <source>
        <dbReference type="Proteomes" id="UP000002377"/>
    </source>
</evidence>
<dbReference type="OrthoDB" id="9792564at2"/>
<evidence type="ECO:0000313" key="6">
    <source>
        <dbReference type="EMBL" id="ADG82864.1"/>
    </source>
</evidence>
<sequence length="326" mass="36877">MMKYFIYKLKFLTPVRFGTCNAGAELAQGKMACTADTLFSALCQEWIAVFGQKGFDELIAAVQGNQIFLSDMFPWCGLELYLPKPAMPPSVRRNTDVEGLKDRKALKKLVYIPVSRFADYIKFLHNGGDLPWLEEIVEPGYEQLLYRANIAREQDTVPYPVMVYRFKENSGLYFILRSTEYWRERFDIVVESLGLTGIGGKRSSGLGKFELAEESFETGLYDSDIMLEKMLLEDANLYMLLSVLSPGQEELGIAKQANSYYNLVKRTGYVASPDYADTWLKKKPVVMFGAGSCFPEKIRGRVLDVSDCGGHPVYRYGKGMYVGVKV</sequence>
<dbReference type="RefSeq" id="WP_013120869.1">
    <property type="nucleotide sequence ID" value="NC_014152.1"/>
</dbReference>
<dbReference type="EMBL" id="CP002028">
    <property type="protein sequence ID" value="ADG82864.1"/>
    <property type="molecule type" value="Genomic_DNA"/>
</dbReference>
<dbReference type="NCBIfam" id="TIGR01903">
    <property type="entry name" value="cas5_csm4"/>
    <property type="match status" value="1"/>
</dbReference>
<dbReference type="eggNOG" id="COG1567">
    <property type="taxonomic scope" value="Bacteria"/>
</dbReference>
<dbReference type="STRING" id="635013.TherJR_2019"/>
<dbReference type="AlphaFoldDB" id="D5X8I8"/>
<comment type="similarity">
    <text evidence="1">Belongs to the CRISPR-associated Csm4 family.</text>
</comment>
<gene>
    <name evidence="6" type="ordered locus">TherJR_2019</name>
</gene>
<dbReference type="Proteomes" id="UP000002377">
    <property type="component" value="Chromosome"/>
</dbReference>
<accession>D5X8I8</accession>
<dbReference type="GO" id="GO:0003723">
    <property type="term" value="F:RNA binding"/>
    <property type="evidence" value="ECO:0007669"/>
    <property type="project" value="UniProtKB-KW"/>
</dbReference>
<dbReference type="GO" id="GO:0051607">
    <property type="term" value="P:defense response to virus"/>
    <property type="evidence" value="ECO:0007669"/>
    <property type="project" value="UniProtKB-KW"/>
</dbReference>
<protein>
    <recommendedName>
        <fullName evidence="2">CRISPR system Cms protein Csm4</fullName>
    </recommendedName>
</protein>
<dbReference type="KEGG" id="tjr:TherJR_2019"/>
<dbReference type="HOGENOM" id="CLU_062371_1_0_9"/>
<evidence type="ECO:0000256" key="2">
    <source>
        <dbReference type="ARBA" id="ARBA00016109"/>
    </source>
</evidence>
<evidence type="ECO:0000256" key="1">
    <source>
        <dbReference type="ARBA" id="ARBA00005772"/>
    </source>
</evidence>
<organism evidence="6 7">
    <name type="scientific">Thermincola potens (strain JR)</name>
    <dbReference type="NCBI Taxonomy" id="635013"/>
    <lineage>
        <taxon>Bacteria</taxon>
        <taxon>Bacillati</taxon>
        <taxon>Bacillota</taxon>
        <taxon>Clostridia</taxon>
        <taxon>Eubacteriales</taxon>
        <taxon>Thermincolaceae</taxon>
        <taxon>Thermincola</taxon>
    </lineage>
</organism>
<name>D5X8I8_THEPJ</name>
<feature type="domain" description="Csm4 C-terminal" evidence="5">
    <location>
        <begin position="234"/>
        <end position="324"/>
    </location>
</feature>
<dbReference type="Pfam" id="PF17953">
    <property type="entry name" value="Csm4_C"/>
    <property type="match status" value="1"/>
</dbReference>
<keyword evidence="7" id="KW-1185">Reference proteome</keyword>
<dbReference type="InterPro" id="IPR005510">
    <property type="entry name" value="Csm4"/>
</dbReference>
<dbReference type="InterPro" id="IPR040932">
    <property type="entry name" value="Csm4_C"/>
</dbReference>
<keyword evidence="4" id="KW-0051">Antiviral defense</keyword>
<evidence type="ECO:0000259" key="5">
    <source>
        <dbReference type="Pfam" id="PF17953"/>
    </source>
</evidence>